<dbReference type="EMBL" id="WHUW01000037">
    <property type="protein sequence ID" value="KAF8432965.1"/>
    <property type="molecule type" value="Genomic_DNA"/>
</dbReference>
<keyword evidence="2" id="KW-1185">Reference proteome</keyword>
<sequence length="100" mass="11346">MGTAQGRGTLHCHMLIWLHGNPNPQELGDRMTEHPTFRNAVFSWMEDIIKCELPGMTEPLRDAVLPLEADCRIERPPQVAGLDTDNFAFVSRITMRNDLT</sequence>
<reference evidence="1" key="1">
    <citation type="submission" date="2019-10" db="EMBL/GenBank/DDBJ databases">
        <authorList>
            <consortium name="DOE Joint Genome Institute"/>
            <person name="Kuo A."/>
            <person name="Miyauchi S."/>
            <person name="Kiss E."/>
            <person name="Drula E."/>
            <person name="Kohler A."/>
            <person name="Sanchez-Garcia M."/>
            <person name="Andreopoulos B."/>
            <person name="Barry K.W."/>
            <person name="Bonito G."/>
            <person name="Buee M."/>
            <person name="Carver A."/>
            <person name="Chen C."/>
            <person name="Cichocki N."/>
            <person name="Clum A."/>
            <person name="Culley D."/>
            <person name="Crous P.W."/>
            <person name="Fauchery L."/>
            <person name="Girlanda M."/>
            <person name="Hayes R."/>
            <person name="Keri Z."/>
            <person name="LaButti K."/>
            <person name="Lipzen A."/>
            <person name="Lombard V."/>
            <person name="Magnuson J."/>
            <person name="Maillard F."/>
            <person name="Morin E."/>
            <person name="Murat C."/>
            <person name="Nolan M."/>
            <person name="Ohm R."/>
            <person name="Pangilinan J."/>
            <person name="Pereira M."/>
            <person name="Perotto S."/>
            <person name="Peter M."/>
            <person name="Riley R."/>
            <person name="Sitrit Y."/>
            <person name="Stielow B."/>
            <person name="Szollosi G."/>
            <person name="Zifcakova L."/>
            <person name="Stursova M."/>
            <person name="Spatafora J.W."/>
            <person name="Tedersoo L."/>
            <person name="Vaario L.-M."/>
            <person name="Yamada A."/>
            <person name="Yan M."/>
            <person name="Wang P."/>
            <person name="Xu J."/>
            <person name="Bruns T."/>
            <person name="Baldrian P."/>
            <person name="Vilgalys R."/>
            <person name="Henrissat B."/>
            <person name="Grigoriev I.V."/>
            <person name="Hibbett D."/>
            <person name="Nagy L.G."/>
            <person name="Martin F.M."/>
        </authorList>
    </citation>
    <scope>NUCLEOTIDE SEQUENCE</scope>
    <source>
        <strain evidence="1">BED1</strain>
    </source>
</reference>
<protein>
    <recommendedName>
        <fullName evidence="3">Helitron helicase-like domain-containing protein</fullName>
    </recommendedName>
</protein>
<evidence type="ECO:0000313" key="1">
    <source>
        <dbReference type="EMBL" id="KAF8432965.1"/>
    </source>
</evidence>
<comment type="caution">
    <text evidence="1">The sequence shown here is derived from an EMBL/GenBank/DDBJ whole genome shotgun (WGS) entry which is preliminary data.</text>
</comment>
<accession>A0AAD4BKS8</accession>
<organism evidence="1 2">
    <name type="scientific">Boletus edulis BED1</name>
    <dbReference type="NCBI Taxonomy" id="1328754"/>
    <lineage>
        <taxon>Eukaryota</taxon>
        <taxon>Fungi</taxon>
        <taxon>Dikarya</taxon>
        <taxon>Basidiomycota</taxon>
        <taxon>Agaricomycotina</taxon>
        <taxon>Agaricomycetes</taxon>
        <taxon>Agaricomycetidae</taxon>
        <taxon>Boletales</taxon>
        <taxon>Boletineae</taxon>
        <taxon>Boletaceae</taxon>
        <taxon>Boletoideae</taxon>
        <taxon>Boletus</taxon>
    </lineage>
</organism>
<dbReference type="Proteomes" id="UP001194468">
    <property type="component" value="Unassembled WGS sequence"/>
</dbReference>
<reference evidence="1" key="2">
    <citation type="journal article" date="2020" name="Nat. Commun.">
        <title>Large-scale genome sequencing of mycorrhizal fungi provides insights into the early evolution of symbiotic traits.</title>
        <authorList>
            <person name="Miyauchi S."/>
            <person name="Kiss E."/>
            <person name="Kuo A."/>
            <person name="Drula E."/>
            <person name="Kohler A."/>
            <person name="Sanchez-Garcia M."/>
            <person name="Morin E."/>
            <person name="Andreopoulos B."/>
            <person name="Barry K.W."/>
            <person name="Bonito G."/>
            <person name="Buee M."/>
            <person name="Carver A."/>
            <person name="Chen C."/>
            <person name="Cichocki N."/>
            <person name="Clum A."/>
            <person name="Culley D."/>
            <person name="Crous P.W."/>
            <person name="Fauchery L."/>
            <person name="Girlanda M."/>
            <person name="Hayes R.D."/>
            <person name="Keri Z."/>
            <person name="LaButti K."/>
            <person name="Lipzen A."/>
            <person name="Lombard V."/>
            <person name="Magnuson J."/>
            <person name="Maillard F."/>
            <person name="Murat C."/>
            <person name="Nolan M."/>
            <person name="Ohm R.A."/>
            <person name="Pangilinan J."/>
            <person name="Pereira M.F."/>
            <person name="Perotto S."/>
            <person name="Peter M."/>
            <person name="Pfister S."/>
            <person name="Riley R."/>
            <person name="Sitrit Y."/>
            <person name="Stielow J.B."/>
            <person name="Szollosi G."/>
            <person name="Zifcakova L."/>
            <person name="Stursova M."/>
            <person name="Spatafora J.W."/>
            <person name="Tedersoo L."/>
            <person name="Vaario L.M."/>
            <person name="Yamada A."/>
            <person name="Yan M."/>
            <person name="Wang P."/>
            <person name="Xu J."/>
            <person name="Bruns T."/>
            <person name="Baldrian P."/>
            <person name="Vilgalys R."/>
            <person name="Dunand C."/>
            <person name="Henrissat B."/>
            <person name="Grigoriev I.V."/>
            <person name="Hibbett D."/>
            <person name="Nagy L.G."/>
            <person name="Martin F.M."/>
        </authorList>
    </citation>
    <scope>NUCLEOTIDE SEQUENCE</scope>
    <source>
        <strain evidence="1">BED1</strain>
    </source>
</reference>
<proteinExistence type="predicted"/>
<gene>
    <name evidence="1" type="ORF">L210DRAFT_3557179</name>
</gene>
<evidence type="ECO:0008006" key="3">
    <source>
        <dbReference type="Google" id="ProtNLM"/>
    </source>
</evidence>
<dbReference type="AlphaFoldDB" id="A0AAD4BKS8"/>
<evidence type="ECO:0000313" key="2">
    <source>
        <dbReference type="Proteomes" id="UP001194468"/>
    </source>
</evidence>
<name>A0AAD4BKS8_BOLED</name>